<protein>
    <submittedName>
        <fullName evidence="1">Uncharacterized protein</fullName>
    </submittedName>
</protein>
<reference evidence="1" key="1">
    <citation type="submission" date="2018-05" db="EMBL/GenBank/DDBJ databases">
        <authorList>
            <person name="Lanie J.A."/>
            <person name="Ng W.-L."/>
            <person name="Kazmierczak K.M."/>
            <person name="Andrzejewski T.M."/>
            <person name="Davidsen T.M."/>
            <person name="Wayne K.J."/>
            <person name="Tettelin H."/>
            <person name="Glass J.I."/>
            <person name="Rusch D."/>
            <person name="Podicherti R."/>
            <person name="Tsui H.-C.T."/>
            <person name="Winkler M.E."/>
        </authorList>
    </citation>
    <scope>NUCLEOTIDE SEQUENCE</scope>
</reference>
<evidence type="ECO:0000313" key="1">
    <source>
        <dbReference type="EMBL" id="SVA55073.1"/>
    </source>
</evidence>
<name>A0A381WT04_9ZZZZ</name>
<gene>
    <name evidence="1" type="ORF">METZ01_LOCUS107927</name>
</gene>
<sequence length="39" mass="4421">MLVGFMLVGGIYCLSYNNVDETVVSQTTNFVNYMRTVLK</sequence>
<proteinExistence type="predicted"/>
<dbReference type="AlphaFoldDB" id="A0A381WT04"/>
<organism evidence="1">
    <name type="scientific">marine metagenome</name>
    <dbReference type="NCBI Taxonomy" id="408172"/>
    <lineage>
        <taxon>unclassified sequences</taxon>
        <taxon>metagenomes</taxon>
        <taxon>ecological metagenomes</taxon>
    </lineage>
</organism>
<accession>A0A381WT04</accession>
<dbReference type="EMBL" id="UINC01012635">
    <property type="protein sequence ID" value="SVA55073.1"/>
    <property type="molecule type" value="Genomic_DNA"/>
</dbReference>